<evidence type="ECO:0000313" key="2">
    <source>
        <dbReference type="EMBL" id="ESW26214.1"/>
    </source>
</evidence>
<feature type="compositionally biased region" description="Basic and acidic residues" evidence="1">
    <location>
        <begin position="62"/>
        <end position="83"/>
    </location>
</feature>
<organism evidence="2 3">
    <name type="scientific">Phaseolus vulgaris</name>
    <name type="common">Kidney bean</name>
    <name type="synonym">French bean</name>
    <dbReference type="NCBI Taxonomy" id="3885"/>
    <lineage>
        <taxon>Eukaryota</taxon>
        <taxon>Viridiplantae</taxon>
        <taxon>Streptophyta</taxon>
        <taxon>Embryophyta</taxon>
        <taxon>Tracheophyta</taxon>
        <taxon>Spermatophyta</taxon>
        <taxon>Magnoliopsida</taxon>
        <taxon>eudicotyledons</taxon>
        <taxon>Gunneridae</taxon>
        <taxon>Pentapetalae</taxon>
        <taxon>rosids</taxon>
        <taxon>fabids</taxon>
        <taxon>Fabales</taxon>
        <taxon>Fabaceae</taxon>
        <taxon>Papilionoideae</taxon>
        <taxon>50 kb inversion clade</taxon>
        <taxon>NPAAA clade</taxon>
        <taxon>indigoferoid/millettioid clade</taxon>
        <taxon>Phaseoleae</taxon>
        <taxon>Phaseolus</taxon>
    </lineage>
</organism>
<proteinExistence type="predicted"/>
<dbReference type="AlphaFoldDB" id="V7C7X0"/>
<feature type="region of interest" description="Disordered" evidence="1">
    <location>
        <begin position="46"/>
        <end position="83"/>
    </location>
</feature>
<dbReference type="Gramene" id="ESW26214">
    <property type="protein sequence ID" value="ESW26214"/>
    <property type="gene ID" value="PHAVU_003G100300g"/>
</dbReference>
<gene>
    <name evidence="2" type="ORF">PHAVU_003G100300g</name>
</gene>
<keyword evidence="3" id="KW-1185">Reference proteome</keyword>
<evidence type="ECO:0000313" key="3">
    <source>
        <dbReference type="Proteomes" id="UP000000226"/>
    </source>
</evidence>
<feature type="compositionally biased region" description="Basic and acidic residues" evidence="1">
    <location>
        <begin position="209"/>
        <end position="219"/>
    </location>
</feature>
<dbReference type="Proteomes" id="UP000000226">
    <property type="component" value="Chromosome 3"/>
</dbReference>
<accession>V7C7X0</accession>
<sequence>MVKKMRINEHKLCILLEEDLPYTATDYCKGHFFNNDSSNSISSSETYVEESFFSDNSGEEENNQREGEEIRSRGKPVGGRDELENGACQRKCEKLYTKEGKQGQNIFVESGFVNQSDKVDRVTLNRHTTYAGIEEKENDVKGSLCHVESKVKLGQEEKIEAQLEDGQELTAEIGLGSGPNQKGPDLVLEEGKTHEENGELPCGSEENVETERRRNDRGQCTENANARWKTQSPSGIGGILYTTEEISKAEFTIATIRNYFPHYTRHIDNLYIRWGCC</sequence>
<evidence type="ECO:0000256" key="1">
    <source>
        <dbReference type="SAM" id="MobiDB-lite"/>
    </source>
</evidence>
<protein>
    <submittedName>
        <fullName evidence="2">Uncharacterized protein</fullName>
    </submittedName>
</protein>
<dbReference type="EMBL" id="CM002290">
    <property type="protein sequence ID" value="ESW26214.1"/>
    <property type="molecule type" value="Genomic_DNA"/>
</dbReference>
<reference evidence="3" key="1">
    <citation type="journal article" date="2014" name="Nat. Genet.">
        <title>A reference genome for common bean and genome-wide analysis of dual domestications.</title>
        <authorList>
            <person name="Schmutz J."/>
            <person name="McClean P.E."/>
            <person name="Mamidi S."/>
            <person name="Wu G.A."/>
            <person name="Cannon S.B."/>
            <person name="Grimwood J."/>
            <person name="Jenkins J."/>
            <person name="Shu S."/>
            <person name="Song Q."/>
            <person name="Chavarro C."/>
            <person name="Torres-Torres M."/>
            <person name="Geffroy V."/>
            <person name="Moghaddam S.M."/>
            <person name="Gao D."/>
            <person name="Abernathy B."/>
            <person name="Barry K."/>
            <person name="Blair M."/>
            <person name="Brick M.A."/>
            <person name="Chovatia M."/>
            <person name="Gepts P."/>
            <person name="Goodstein D.M."/>
            <person name="Gonzales M."/>
            <person name="Hellsten U."/>
            <person name="Hyten D.L."/>
            <person name="Jia G."/>
            <person name="Kelly J.D."/>
            <person name="Kudrna D."/>
            <person name="Lee R."/>
            <person name="Richard M.M."/>
            <person name="Miklas P.N."/>
            <person name="Osorno J.M."/>
            <person name="Rodrigues J."/>
            <person name="Thareau V."/>
            <person name="Urrea C.A."/>
            <person name="Wang M."/>
            <person name="Yu Y."/>
            <person name="Zhang M."/>
            <person name="Wing R.A."/>
            <person name="Cregan P.B."/>
            <person name="Rokhsar D.S."/>
            <person name="Jackson S.A."/>
        </authorList>
    </citation>
    <scope>NUCLEOTIDE SEQUENCE [LARGE SCALE GENOMIC DNA]</scope>
    <source>
        <strain evidence="3">cv. G19833</strain>
    </source>
</reference>
<name>V7C7X0_PHAVU</name>
<feature type="region of interest" description="Disordered" evidence="1">
    <location>
        <begin position="192"/>
        <end position="219"/>
    </location>
</feature>